<dbReference type="SUPFAM" id="SSF53067">
    <property type="entry name" value="Actin-like ATPase domain"/>
    <property type="match status" value="1"/>
</dbReference>
<evidence type="ECO:0000256" key="2">
    <source>
        <dbReference type="ARBA" id="ARBA00011738"/>
    </source>
</evidence>
<dbReference type="Gene3D" id="3.30.420.40">
    <property type="match status" value="2"/>
</dbReference>
<evidence type="ECO:0000313" key="8">
    <source>
        <dbReference type="Proteomes" id="UP000769766"/>
    </source>
</evidence>
<dbReference type="EMBL" id="JACPRF010000107">
    <property type="protein sequence ID" value="MBI2875925.1"/>
    <property type="molecule type" value="Genomic_DNA"/>
</dbReference>
<organism evidence="7 8">
    <name type="scientific">Tectimicrobiota bacterium</name>
    <dbReference type="NCBI Taxonomy" id="2528274"/>
    <lineage>
        <taxon>Bacteria</taxon>
        <taxon>Pseudomonadati</taxon>
        <taxon>Nitrospinota/Tectimicrobiota group</taxon>
        <taxon>Candidatus Tectimicrobiota</taxon>
    </lineage>
</organism>
<dbReference type="CDD" id="cd24036">
    <property type="entry name" value="ASKHA_NBD_BcrAD_BadFG_HgdC_HadI"/>
    <property type="match status" value="1"/>
</dbReference>
<dbReference type="InterPro" id="IPR008275">
    <property type="entry name" value="CoA_E_activase_dom"/>
</dbReference>
<keyword evidence="3" id="KW-0479">Metal-binding</keyword>
<dbReference type="InterPro" id="IPR051805">
    <property type="entry name" value="Dehydratase_Activator_Redct"/>
</dbReference>
<evidence type="ECO:0000256" key="5">
    <source>
        <dbReference type="ARBA" id="ARBA00023014"/>
    </source>
</evidence>
<dbReference type="NCBIfam" id="TIGR00241">
    <property type="entry name" value="CoA_E_activ"/>
    <property type="match status" value="1"/>
</dbReference>
<comment type="caution">
    <text evidence="7">The sequence shown here is derived from an EMBL/GenBank/DDBJ whole genome shotgun (WGS) entry which is preliminary data.</text>
</comment>
<keyword evidence="4" id="KW-0408">Iron</keyword>
<dbReference type="InterPro" id="IPR043129">
    <property type="entry name" value="ATPase_NBD"/>
</dbReference>
<dbReference type="InterPro" id="IPR002731">
    <property type="entry name" value="ATPase_BadF"/>
</dbReference>
<proteinExistence type="predicted"/>
<comment type="cofactor">
    <cofactor evidence="1">
        <name>[4Fe-4S] cluster</name>
        <dbReference type="ChEBI" id="CHEBI:49883"/>
    </cofactor>
</comment>
<gene>
    <name evidence="7" type="ORF">HYY20_03500</name>
</gene>
<evidence type="ECO:0000256" key="4">
    <source>
        <dbReference type="ARBA" id="ARBA00023004"/>
    </source>
</evidence>
<dbReference type="AlphaFoldDB" id="A0A932FUS5"/>
<reference evidence="7" key="1">
    <citation type="submission" date="2020-07" db="EMBL/GenBank/DDBJ databases">
        <title>Huge and variable diversity of episymbiotic CPR bacteria and DPANN archaea in groundwater ecosystems.</title>
        <authorList>
            <person name="He C.Y."/>
            <person name="Keren R."/>
            <person name="Whittaker M."/>
            <person name="Farag I.F."/>
            <person name="Doudna J."/>
            <person name="Cate J.H.D."/>
            <person name="Banfield J.F."/>
        </authorList>
    </citation>
    <scope>NUCLEOTIDE SEQUENCE</scope>
    <source>
        <strain evidence="7">NC_groundwater_672_Ag_B-0.1um_62_36</strain>
    </source>
</reference>
<sequence>MIVAGCDVGSTAGKAVILRDGQILSSGVVPNDPLSDVTATNAINQALQGTGLTLKDIQCVVGTGYGRVDIPFAQKVVTEIACHGKGAHWANNSSRTVIDIGGQDAKVIKVDEAGVVKDFVLNDKCAAGTGKFLETMSRILEVKLEDMGELSLKSQNVVEISSQCSVFAESEVISLIAEKKSLIDILAGIHHSVANRLVSMLYRIGIEEEVVISGGVAKNMGVVRMIEDKIKVKIPSFKIDPQLYGALGAALFAQQEAK</sequence>
<name>A0A932FUS5_UNCTE</name>
<comment type="subunit">
    <text evidence="2">Homodimer.</text>
</comment>
<dbReference type="PANTHER" id="PTHR32329:SF2">
    <property type="entry name" value="BIFUNCTIONAL PROTEIN [INCLUDES 2-HYDROXYACYL-COA DEHYDRATASE (N-TER) AND ITS ACTIVATOR DOMAIN (C_TERM)"/>
    <property type="match status" value="1"/>
</dbReference>
<accession>A0A932FUS5</accession>
<dbReference type="GO" id="GO:0051536">
    <property type="term" value="F:iron-sulfur cluster binding"/>
    <property type="evidence" value="ECO:0007669"/>
    <property type="project" value="UniProtKB-KW"/>
</dbReference>
<keyword evidence="5" id="KW-0411">Iron-sulfur</keyword>
<dbReference type="Proteomes" id="UP000769766">
    <property type="component" value="Unassembled WGS sequence"/>
</dbReference>
<evidence type="ECO:0000313" key="7">
    <source>
        <dbReference type="EMBL" id="MBI2875925.1"/>
    </source>
</evidence>
<protein>
    <recommendedName>
        <fullName evidence="6">ATPase BadF/BadG/BcrA/BcrD type domain-containing protein</fullName>
    </recommendedName>
</protein>
<dbReference type="Pfam" id="PF01869">
    <property type="entry name" value="BcrAD_BadFG"/>
    <property type="match status" value="1"/>
</dbReference>
<dbReference type="GO" id="GO:0046872">
    <property type="term" value="F:metal ion binding"/>
    <property type="evidence" value="ECO:0007669"/>
    <property type="project" value="UniProtKB-KW"/>
</dbReference>
<evidence type="ECO:0000256" key="3">
    <source>
        <dbReference type="ARBA" id="ARBA00022723"/>
    </source>
</evidence>
<evidence type="ECO:0000256" key="1">
    <source>
        <dbReference type="ARBA" id="ARBA00001966"/>
    </source>
</evidence>
<dbReference type="FunFam" id="3.30.420.40:FF:000217">
    <property type="entry name" value="2-hydroxyisocaproyl-CoA dehydratase activator"/>
    <property type="match status" value="1"/>
</dbReference>
<dbReference type="PANTHER" id="PTHR32329">
    <property type="entry name" value="BIFUNCTIONAL PROTEIN [INCLUDES 2-HYDROXYACYL-COA DEHYDRATASE (N-TER) AND ITS ACTIVATOR DOMAIN (C_TERM)-RELATED"/>
    <property type="match status" value="1"/>
</dbReference>
<feature type="domain" description="ATPase BadF/BadG/BcrA/BcrD type" evidence="6">
    <location>
        <begin position="5"/>
        <end position="253"/>
    </location>
</feature>
<evidence type="ECO:0000259" key="6">
    <source>
        <dbReference type="Pfam" id="PF01869"/>
    </source>
</evidence>